<dbReference type="GO" id="GO:0019905">
    <property type="term" value="F:syntaxin binding"/>
    <property type="evidence" value="ECO:0007669"/>
    <property type="project" value="TreeGrafter"/>
</dbReference>
<reference evidence="8" key="1">
    <citation type="journal article" date="2014" name="PLoS ONE">
        <title>Transcriptome-Based Identification of ABC Transporters in the Western Tarnished Plant Bug Lygus hesperus.</title>
        <authorList>
            <person name="Hull J.J."/>
            <person name="Chaney K."/>
            <person name="Geib S.M."/>
            <person name="Fabrick J.A."/>
            <person name="Brent C.S."/>
            <person name="Walsh D."/>
            <person name="Lavine L.C."/>
        </authorList>
    </citation>
    <scope>NUCLEOTIDE SEQUENCE</scope>
</reference>
<keyword evidence="3" id="KW-0653">Protein transport</keyword>
<protein>
    <submittedName>
        <fullName evidence="8">Synaptosomal-associated protein 29</fullName>
    </submittedName>
</protein>
<evidence type="ECO:0000256" key="2">
    <source>
        <dbReference type="ARBA" id="ARBA00022448"/>
    </source>
</evidence>
<organism evidence="8">
    <name type="scientific">Lygus hesperus</name>
    <name type="common">Western plant bug</name>
    <dbReference type="NCBI Taxonomy" id="30085"/>
    <lineage>
        <taxon>Eukaryota</taxon>
        <taxon>Metazoa</taxon>
        <taxon>Ecdysozoa</taxon>
        <taxon>Arthropoda</taxon>
        <taxon>Hexapoda</taxon>
        <taxon>Insecta</taxon>
        <taxon>Pterygota</taxon>
        <taxon>Neoptera</taxon>
        <taxon>Paraneoptera</taxon>
        <taxon>Hemiptera</taxon>
        <taxon>Heteroptera</taxon>
        <taxon>Panheteroptera</taxon>
        <taxon>Cimicomorpha</taxon>
        <taxon>Miridae</taxon>
        <taxon>Mirini</taxon>
        <taxon>Lygus</taxon>
    </lineage>
</organism>
<dbReference type="GO" id="GO:0031629">
    <property type="term" value="P:synaptic vesicle fusion to presynaptic active zone membrane"/>
    <property type="evidence" value="ECO:0007669"/>
    <property type="project" value="TreeGrafter"/>
</dbReference>
<evidence type="ECO:0000313" key="8">
    <source>
        <dbReference type="EMBL" id="JAG28880.1"/>
    </source>
</evidence>
<dbReference type="GO" id="GO:0031201">
    <property type="term" value="C:SNARE complex"/>
    <property type="evidence" value="ECO:0007669"/>
    <property type="project" value="TreeGrafter"/>
</dbReference>
<sequence length="264" mass="30133">MNGDRRKETNPFYTVKSTNPFEDDDIDDESFLKPSTSSFLFSKPKSDDNKNPFLRDIELGDADWSMKMEEIQSRTVESTKRSLARLMESELVGSNIAKELSHQKEQLENCHKKVDGINVNLRNSQKHLRRIKSFFGGFKDFLMGVKIKQTKSTNPFDEEESPKSGKTVVGRETQSSIEVNAMSHPAMKIRFGHNEESKPKHPEDVIEENLGQMFNHVVSLKGLAEELGEELEVQNDLIDTLNDKTEEAQISIAKQNKDIVKMLK</sequence>
<reference evidence="8" key="2">
    <citation type="submission" date="2014-07" db="EMBL/GenBank/DDBJ databases">
        <authorList>
            <person name="Hull J."/>
        </authorList>
    </citation>
    <scope>NUCLEOTIDE SEQUENCE</scope>
</reference>
<feature type="compositionally biased region" description="Polar residues" evidence="6">
    <location>
        <begin position="11"/>
        <end position="20"/>
    </location>
</feature>
<dbReference type="PANTHER" id="PTHR19305:SF9">
    <property type="entry name" value="SYNAPTOSOMAL-ASSOCIATED PROTEIN 29"/>
    <property type="match status" value="1"/>
</dbReference>
<dbReference type="AlphaFoldDB" id="A0A0A9YH73"/>
<evidence type="ECO:0000256" key="6">
    <source>
        <dbReference type="SAM" id="MobiDB-lite"/>
    </source>
</evidence>
<evidence type="ECO:0000256" key="3">
    <source>
        <dbReference type="ARBA" id="ARBA00022927"/>
    </source>
</evidence>
<dbReference type="Gene3D" id="1.20.5.110">
    <property type="match status" value="2"/>
</dbReference>
<evidence type="ECO:0000259" key="7">
    <source>
        <dbReference type="PROSITE" id="PS50192"/>
    </source>
</evidence>
<feature type="coiled-coil region" evidence="5">
    <location>
        <begin position="224"/>
        <end position="258"/>
    </location>
</feature>
<dbReference type="GO" id="GO:0016082">
    <property type="term" value="P:synaptic vesicle priming"/>
    <property type="evidence" value="ECO:0007669"/>
    <property type="project" value="TreeGrafter"/>
</dbReference>
<feature type="domain" description="T-SNARE coiled-coil homology" evidence="7">
    <location>
        <begin position="69"/>
        <end position="131"/>
    </location>
</feature>
<keyword evidence="4 5" id="KW-0175">Coiled coil</keyword>
<dbReference type="PANTHER" id="PTHR19305">
    <property type="entry name" value="SYNAPTOSOMAL ASSOCIATED PROTEIN"/>
    <property type="match status" value="1"/>
</dbReference>
<dbReference type="GO" id="GO:0005886">
    <property type="term" value="C:plasma membrane"/>
    <property type="evidence" value="ECO:0007669"/>
    <property type="project" value="TreeGrafter"/>
</dbReference>
<gene>
    <name evidence="8" type="primary">SNAP29_1</name>
    <name evidence="8" type="ORF">CM83_15493</name>
</gene>
<evidence type="ECO:0000256" key="5">
    <source>
        <dbReference type="SAM" id="Coils"/>
    </source>
</evidence>
<feature type="domain" description="T-SNARE coiled-coil homology" evidence="7">
    <location>
        <begin position="200"/>
        <end position="262"/>
    </location>
</feature>
<dbReference type="GO" id="GO:0015031">
    <property type="term" value="P:protein transport"/>
    <property type="evidence" value="ECO:0007669"/>
    <property type="project" value="UniProtKB-KW"/>
</dbReference>
<keyword evidence="2" id="KW-0813">Transport</keyword>
<dbReference type="SMART" id="SM00397">
    <property type="entry name" value="t_SNARE"/>
    <property type="match status" value="2"/>
</dbReference>
<dbReference type="GO" id="GO:0005484">
    <property type="term" value="F:SNAP receptor activity"/>
    <property type="evidence" value="ECO:0007669"/>
    <property type="project" value="TreeGrafter"/>
</dbReference>
<name>A0A0A9YH73_LYGHE</name>
<dbReference type="InterPro" id="IPR000727">
    <property type="entry name" value="T_SNARE_dom"/>
</dbReference>
<dbReference type="GO" id="GO:0098793">
    <property type="term" value="C:presynapse"/>
    <property type="evidence" value="ECO:0007669"/>
    <property type="project" value="GOC"/>
</dbReference>
<evidence type="ECO:0000256" key="1">
    <source>
        <dbReference type="ARBA" id="ARBA00009480"/>
    </source>
</evidence>
<dbReference type="EMBL" id="GBHO01014724">
    <property type="protein sequence ID" value="JAG28880.1"/>
    <property type="molecule type" value="Transcribed_RNA"/>
</dbReference>
<dbReference type="PROSITE" id="PS50192">
    <property type="entry name" value="T_SNARE"/>
    <property type="match status" value="2"/>
</dbReference>
<comment type="similarity">
    <text evidence="1">Belongs to the SNAP-25 family.</text>
</comment>
<accession>A0A0A9YH73</accession>
<evidence type="ECO:0000256" key="4">
    <source>
        <dbReference type="ARBA" id="ARBA00023054"/>
    </source>
</evidence>
<dbReference type="SUPFAM" id="SSF58038">
    <property type="entry name" value="SNARE fusion complex"/>
    <property type="match status" value="2"/>
</dbReference>
<feature type="region of interest" description="Disordered" evidence="6">
    <location>
        <begin position="1"/>
        <end position="28"/>
    </location>
</feature>
<proteinExistence type="inferred from homology"/>
<dbReference type="FunFam" id="1.20.5.110:FF:000041">
    <property type="entry name" value="Synaptosomal-associated protein 29"/>
    <property type="match status" value="1"/>
</dbReference>